<dbReference type="SUPFAM" id="SSF56672">
    <property type="entry name" value="DNA/RNA polymerases"/>
    <property type="match status" value="1"/>
</dbReference>
<organism evidence="2 3">
    <name type="scientific">Mytilus galloprovincialis</name>
    <name type="common">Mediterranean mussel</name>
    <dbReference type="NCBI Taxonomy" id="29158"/>
    <lineage>
        <taxon>Eukaryota</taxon>
        <taxon>Metazoa</taxon>
        <taxon>Spiralia</taxon>
        <taxon>Lophotrochozoa</taxon>
        <taxon>Mollusca</taxon>
        <taxon>Bivalvia</taxon>
        <taxon>Autobranchia</taxon>
        <taxon>Pteriomorphia</taxon>
        <taxon>Mytilida</taxon>
        <taxon>Mytiloidea</taxon>
        <taxon>Mytilidae</taxon>
        <taxon>Mytilinae</taxon>
        <taxon>Mytilus</taxon>
    </lineage>
</organism>
<gene>
    <name evidence="2" type="ORF">MGAL_10B008742</name>
</gene>
<dbReference type="OrthoDB" id="6151672at2759"/>
<name>A0A8B6FAC2_MYTGA</name>
<comment type="caution">
    <text evidence="2">The sequence shown here is derived from an EMBL/GenBank/DDBJ whole genome shotgun (WGS) entry which is preliminary data.</text>
</comment>
<dbReference type="AlphaFoldDB" id="A0A8B6FAC2"/>
<feature type="domain" description="Reverse transcriptase" evidence="1">
    <location>
        <begin position="454"/>
        <end position="558"/>
    </location>
</feature>
<dbReference type="SUPFAM" id="SSF56219">
    <property type="entry name" value="DNase I-like"/>
    <property type="match status" value="1"/>
</dbReference>
<dbReference type="PANTHER" id="PTHR19446">
    <property type="entry name" value="REVERSE TRANSCRIPTASES"/>
    <property type="match status" value="1"/>
</dbReference>
<dbReference type="Gene3D" id="3.60.10.10">
    <property type="entry name" value="Endonuclease/exonuclease/phosphatase"/>
    <property type="match status" value="1"/>
</dbReference>
<dbReference type="InterPro" id="IPR000477">
    <property type="entry name" value="RT_dom"/>
</dbReference>
<keyword evidence="3" id="KW-1185">Reference proteome</keyword>
<evidence type="ECO:0000259" key="1">
    <source>
        <dbReference type="Pfam" id="PF00078"/>
    </source>
</evidence>
<reference evidence="2" key="1">
    <citation type="submission" date="2018-11" db="EMBL/GenBank/DDBJ databases">
        <authorList>
            <person name="Alioto T."/>
            <person name="Alioto T."/>
        </authorList>
    </citation>
    <scope>NUCLEOTIDE SEQUENCE</scope>
</reference>
<dbReference type="InterPro" id="IPR043502">
    <property type="entry name" value="DNA/RNA_pol_sf"/>
</dbReference>
<dbReference type="EMBL" id="UYJE01006574">
    <property type="protein sequence ID" value="VDI47144.1"/>
    <property type="molecule type" value="Genomic_DNA"/>
</dbReference>
<dbReference type="Pfam" id="PF00078">
    <property type="entry name" value="RVT_1"/>
    <property type="match status" value="1"/>
</dbReference>
<dbReference type="Proteomes" id="UP000596742">
    <property type="component" value="Unassembled WGS sequence"/>
</dbReference>
<accession>A0A8B6FAC2</accession>
<sequence length="577" mass="67155">MPPDKNVFYRKYNCDVFDILQEQIESLYNIGTVAVLGDLNGRVGLKPDYLLNDFLDPLLQDNISFIDYENDRQDFVQKHSEDTKAPNSFGQRILQLCKSSGLRICNGRFGEDSSKITFNNKNGCSVIDYLLLSENMFKIVKSFNVGMFTSFSCHAPLSVQFYLRDNTVNLIKDQCSCSNHVYNTFKWRNECEDDVRESLLSNAQQFEDMLTNIDENSDTNICVDELNKLLSDIFEQFTKSEIRHKKYCDICTDDYKQFKTTTDKPWFTDECKNLYNAYQQALGTFNKYRSNENRLSLNLAKQKYKWLENKLKRQYKNQRGNMMASLKRTNPKQFYRKFKKRKKVVHPNITLEQFEEHFKKLTSNPDIHPQDLPGENTGTVFDELDSPFTEKELDDGIKKLKRDKSTGYDNMMNEYIIMSKNFIKPVLCKIFNCILTNGDFPELWVKSIIIPVFKKGDVNQPGNFRGISLVSHIGKLFTTLINARLTKWSRNHDVLTDAQFGFRPGYGTTDAIFALNSLISKSLRSGKRFYCCFVDYKTAFDSVTHMKLWLRLIRLGVTDDVKEYVGLPFVLLFQAIL</sequence>
<proteinExistence type="predicted"/>
<protein>
    <recommendedName>
        <fullName evidence="1">Reverse transcriptase domain-containing protein</fullName>
    </recommendedName>
</protein>
<evidence type="ECO:0000313" key="2">
    <source>
        <dbReference type="EMBL" id="VDI47144.1"/>
    </source>
</evidence>
<dbReference type="CDD" id="cd01650">
    <property type="entry name" value="RT_nLTR_like"/>
    <property type="match status" value="1"/>
</dbReference>
<dbReference type="InterPro" id="IPR036691">
    <property type="entry name" value="Endo/exonu/phosph_ase_sf"/>
</dbReference>
<evidence type="ECO:0000313" key="3">
    <source>
        <dbReference type="Proteomes" id="UP000596742"/>
    </source>
</evidence>